<dbReference type="Proteomes" id="UP000002640">
    <property type="component" value="Unassembled WGS sequence"/>
</dbReference>
<proteinExistence type="predicted"/>
<dbReference type="KEGG" id="psoj:PHYSODRAFT_337577"/>
<dbReference type="EMBL" id="JH159158">
    <property type="protein sequence ID" value="EGZ10805.1"/>
    <property type="molecule type" value="Genomic_DNA"/>
</dbReference>
<evidence type="ECO:0000313" key="2">
    <source>
        <dbReference type="Proteomes" id="UP000002640"/>
    </source>
</evidence>
<dbReference type="SMR" id="G5A1K7"/>
<evidence type="ECO:0000313" key="1">
    <source>
        <dbReference type="EMBL" id="EGZ10805.1"/>
    </source>
</evidence>
<dbReference type="RefSeq" id="XP_009533550.1">
    <property type="nucleotide sequence ID" value="XM_009535255.1"/>
</dbReference>
<dbReference type="GeneID" id="20647400"/>
<gene>
    <name evidence="1" type="ORF">PHYSODRAFT_337577</name>
</gene>
<dbReference type="AlphaFoldDB" id="G5A1K7"/>
<protein>
    <submittedName>
        <fullName evidence="1">Uncharacterized protein</fullName>
    </submittedName>
</protein>
<dbReference type="InParanoid" id="G5A1K7"/>
<sequence>MDDWAAVIDILSNLRSETFKPTIGMYTRAFNECSSRGHLSTAVGIYNVMPESLRAQLSPTSLLVVIRAHARSDRKELQLRASDIINDFRHTFSPKKRKAIEEEVQHTIQEVVVRECVDAMAESADRIEKASSSGTADSKGILGYFSSLFKR</sequence>
<organism evidence="1 2">
    <name type="scientific">Phytophthora sojae (strain P6497)</name>
    <name type="common">Soybean stem and root rot agent</name>
    <name type="synonym">Phytophthora megasperma f. sp. glycines</name>
    <dbReference type="NCBI Taxonomy" id="1094619"/>
    <lineage>
        <taxon>Eukaryota</taxon>
        <taxon>Sar</taxon>
        <taxon>Stramenopiles</taxon>
        <taxon>Oomycota</taxon>
        <taxon>Peronosporomycetes</taxon>
        <taxon>Peronosporales</taxon>
        <taxon>Peronosporaceae</taxon>
        <taxon>Phytophthora</taxon>
    </lineage>
</organism>
<name>G5A1K7_PHYSP</name>
<reference evidence="1 2" key="1">
    <citation type="journal article" date="2006" name="Science">
        <title>Phytophthora genome sequences uncover evolutionary origins and mechanisms of pathogenesis.</title>
        <authorList>
            <person name="Tyler B.M."/>
            <person name="Tripathy S."/>
            <person name="Zhang X."/>
            <person name="Dehal P."/>
            <person name="Jiang R.H."/>
            <person name="Aerts A."/>
            <person name="Arredondo F.D."/>
            <person name="Baxter L."/>
            <person name="Bensasson D."/>
            <person name="Beynon J.L."/>
            <person name="Chapman J."/>
            <person name="Damasceno C.M."/>
            <person name="Dorrance A.E."/>
            <person name="Dou D."/>
            <person name="Dickerman A.W."/>
            <person name="Dubchak I.L."/>
            <person name="Garbelotto M."/>
            <person name="Gijzen M."/>
            <person name="Gordon S.G."/>
            <person name="Govers F."/>
            <person name="Grunwald N.J."/>
            <person name="Huang W."/>
            <person name="Ivors K.L."/>
            <person name="Jones R.W."/>
            <person name="Kamoun S."/>
            <person name="Krampis K."/>
            <person name="Lamour K.H."/>
            <person name="Lee M.K."/>
            <person name="McDonald W.H."/>
            <person name="Medina M."/>
            <person name="Meijer H.J."/>
            <person name="Nordberg E.K."/>
            <person name="Maclean D.J."/>
            <person name="Ospina-Giraldo M.D."/>
            <person name="Morris P.F."/>
            <person name="Phuntumart V."/>
            <person name="Putnam N.H."/>
            <person name="Rash S."/>
            <person name="Rose J.K."/>
            <person name="Sakihama Y."/>
            <person name="Salamov A.A."/>
            <person name="Savidor A."/>
            <person name="Scheuring C.F."/>
            <person name="Smith B.M."/>
            <person name="Sobral B.W."/>
            <person name="Terry A."/>
            <person name="Torto-Alalibo T.A."/>
            <person name="Win J."/>
            <person name="Xu Z."/>
            <person name="Zhang H."/>
            <person name="Grigoriev I.V."/>
            <person name="Rokhsar D.S."/>
            <person name="Boore J.L."/>
        </authorList>
    </citation>
    <scope>NUCLEOTIDE SEQUENCE [LARGE SCALE GENOMIC DNA]</scope>
    <source>
        <strain evidence="1 2">P6497</strain>
    </source>
</reference>
<keyword evidence="2" id="KW-1185">Reference proteome</keyword>
<accession>G5A1K7</accession>